<evidence type="ECO:0000256" key="1">
    <source>
        <dbReference type="SAM" id="MobiDB-lite"/>
    </source>
</evidence>
<proteinExistence type="predicted"/>
<name>A0A3M7SQP2_BRAPC</name>
<feature type="region of interest" description="Disordered" evidence="1">
    <location>
        <begin position="131"/>
        <end position="152"/>
    </location>
</feature>
<organism evidence="2 3">
    <name type="scientific">Brachionus plicatilis</name>
    <name type="common">Marine rotifer</name>
    <name type="synonym">Brachionus muelleri</name>
    <dbReference type="NCBI Taxonomy" id="10195"/>
    <lineage>
        <taxon>Eukaryota</taxon>
        <taxon>Metazoa</taxon>
        <taxon>Spiralia</taxon>
        <taxon>Gnathifera</taxon>
        <taxon>Rotifera</taxon>
        <taxon>Eurotatoria</taxon>
        <taxon>Monogononta</taxon>
        <taxon>Pseudotrocha</taxon>
        <taxon>Ploima</taxon>
        <taxon>Brachionidae</taxon>
        <taxon>Brachionus</taxon>
    </lineage>
</organism>
<keyword evidence="3" id="KW-1185">Reference proteome</keyword>
<dbReference type="AlphaFoldDB" id="A0A3M7SQP2"/>
<sequence>MINSNLEKIINLKNATKNSGRQNCILVRIFKQQPNIEKASGVLLGYLGSICNIPTEDCKDFRNFDEFEINGVITVFIFHRKRKFELLAELLAKDVRIEKPGILLTAPFDEPGPLTQEPIPELISEDVVADENTPTTSSDVVESSGDEEEQLPKQLTRASLKRKMTISKSFEMLSVRDDHDWLNLQRKQSNNDSLNRMARDNFAKNEEVIFLILKKIIK</sequence>
<comment type="caution">
    <text evidence="2">The sequence shown here is derived from an EMBL/GenBank/DDBJ whole genome shotgun (WGS) entry which is preliminary data.</text>
</comment>
<evidence type="ECO:0000313" key="3">
    <source>
        <dbReference type="Proteomes" id="UP000276133"/>
    </source>
</evidence>
<protein>
    <submittedName>
        <fullName evidence="2">Uncharacterized protein</fullName>
    </submittedName>
</protein>
<dbReference type="EMBL" id="REGN01000957">
    <property type="protein sequence ID" value="RNA37927.1"/>
    <property type="molecule type" value="Genomic_DNA"/>
</dbReference>
<evidence type="ECO:0000313" key="2">
    <source>
        <dbReference type="EMBL" id="RNA37927.1"/>
    </source>
</evidence>
<accession>A0A3M7SQP2</accession>
<reference evidence="2 3" key="1">
    <citation type="journal article" date="2018" name="Sci. Rep.">
        <title>Genomic signatures of local adaptation to the degree of environmental predictability in rotifers.</title>
        <authorList>
            <person name="Franch-Gras L."/>
            <person name="Hahn C."/>
            <person name="Garcia-Roger E.M."/>
            <person name="Carmona M.J."/>
            <person name="Serra M."/>
            <person name="Gomez A."/>
        </authorList>
    </citation>
    <scope>NUCLEOTIDE SEQUENCE [LARGE SCALE GENOMIC DNA]</scope>
    <source>
        <strain evidence="2">HYR1</strain>
    </source>
</reference>
<dbReference type="Proteomes" id="UP000276133">
    <property type="component" value="Unassembled WGS sequence"/>
</dbReference>
<gene>
    <name evidence="2" type="ORF">BpHYR1_042789</name>
</gene>